<evidence type="ECO:0000256" key="1">
    <source>
        <dbReference type="ARBA" id="ARBA00004613"/>
    </source>
</evidence>
<feature type="chain" id="PRO_5027029840" evidence="8">
    <location>
        <begin position="20"/>
        <end position="251"/>
    </location>
</feature>
<comment type="subcellular location">
    <subcellularLocation>
        <location evidence="1">Secreted</location>
    </subcellularLocation>
</comment>
<protein>
    <submittedName>
        <fullName evidence="10">Fibroblast growth factor-binding protein 2b</fullName>
    </submittedName>
</protein>
<accession>A0A6J2WIR7</accession>
<evidence type="ECO:0000256" key="3">
    <source>
        <dbReference type="ARBA" id="ARBA00022525"/>
    </source>
</evidence>
<dbReference type="GeneID" id="115824248"/>
<dbReference type="Pfam" id="PF06473">
    <property type="entry name" value="FGF-BP1"/>
    <property type="match status" value="1"/>
</dbReference>
<gene>
    <name evidence="10" type="primary">fgfbp2b</name>
</gene>
<dbReference type="GO" id="GO:0007267">
    <property type="term" value="P:cell-cell signaling"/>
    <property type="evidence" value="ECO:0007669"/>
    <property type="project" value="TreeGrafter"/>
</dbReference>
<keyword evidence="3" id="KW-0964">Secreted</keyword>
<evidence type="ECO:0000256" key="5">
    <source>
        <dbReference type="ARBA" id="ARBA00023157"/>
    </source>
</evidence>
<dbReference type="InParanoid" id="A0A6J2WIR7"/>
<sequence length="251" mass="28153">MRAVSAILLLACCVWATHAQAQSSQGNSNQNNNDSSAKQRGSIWDEPIKFNTKAKDACTMVISGQGDFTKLRVSCKNKGKSYWCDYLGKPNLCRAYNNNPRHYFTQIMWEMRKQQNACQGPRVYKPLMCKLASDEAQMVFHNSWPKTTTPRPAQNQQNQHQQGQQNQQQGKPAAPTPKPQAPKQQKPQPAKPGAKPAKPAAKPGQQPRKPTKTTTARPTTGGESRATKLAQEYCWKSFHGICAYFISWFQN</sequence>
<dbReference type="RefSeq" id="XP_030644218.1">
    <property type="nucleotide sequence ID" value="XM_030788358.1"/>
</dbReference>
<proteinExistence type="inferred from homology"/>
<evidence type="ECO:0000256" key="2">
    <source>
        <dbReference type="ARBA" id="ARBA00008326"/>
    </source>
</evidence>
<dbReference type="InterPro" id="IPR010510">
    <property type="entry name" value="FGF1-bd"/>
</dbReference>
<feature type="signal peptide" evidence="8">
    <location>
        <begin position="1"/>
        <end position="19"/>
    </location>
</feature>
<name>A0A6J2WIR7_CHACN</name>
<dbReference type="PANTHER" id="PTHR15258">
    <property type="entry name" value="FGF BINDING PROTEIN-RELATED"/>
    <property type="match status" value="1"/>
</dbReference>
<evidence type="ECO:0000256" key="6">
    <source>
        <dbReference type="ARBA" id="ARBA00023183"/>
    </source>
</evidence>
<keyword evidence="5" id="KW-1015">Disulfide bond</keyword>
<dbReference type="Proteomes" id="UP000504632">
    <property type="component" value="Chromosome 11"/>
</dbReference>
<evidence type="ECO:0000256" key="8">
    <source>
        <dbReference type="SAM" id="SignalP"/>
    </source>
</evidence>
<dbReference type="GO" id="GO:0019838">
    <property type="term" value="F:growth factor binding"/>
    <property type="evidence" value="ECO:0007669"/>
    <property type="project" value="UniProtKB-KW"/>
</dbReference>
<comment type="similarity">
    <text evidence="2">Belongs to the fibroblast growth factor-binding protein family.</text>
</comment>
<dbReference type="AlphaFoldDB" id="A0A6J2WIR7"/>
<reference evidence="10" key="2">
    <citation type="submission" date="2025-08" db="UniProtKB">
        <authorList>
            <consortium name="RefSeq"/>
        </authorList>
    </citation>
    <scope>IDENTIFICATION</scope>
</reference>
<feature type="compositionally biased region" description="Low complexity" evidence="7">
    <location>
        <begin position="154"/>
        <end position="173"/>
    </location>
</feature>
<keyword evidence="4 8" id="KW-0732">Signal</keyword>
<dbReference type="CTD" id="100037374"/>
<keyword evidence="9" id="KW-1185">Reference proteome</keyword>
<feature type="compositionally biased region" description="Low complexity" evidence="7">
    <location>
        <begin position="181"/>
        <end position="222"/>
    </location>
</feature>
<evidence type="ECO:0000256" key="7">
    <source>
        <dbReference type="SAM" id="MobiDB-lite"/>
    </source>
</evidence>
<feature type="region of interest" description="Disordered" evidence="7">
    <location>
        <begin position="143"/>
        <end position="226"/>
    </location>
</feature>
<feature type="compositionally biased region" description="Polar residues" evidence="7">
    <location>
        <begin position="144"/>
        <end position="153"/>
    </location>
</feature>
<dbReference type="GO" id="GO:0005576">
    <property type="term" value="C:extracellular region"/>
    <property type="evidence" value="ECO:0007669"/>
    <property type="project" value="UniProtKB-SubCell"/>
</dbReference>
<organism evidence="9 10">
    <name type="scientific">Chanos chanos</name>
    <name type="common">Milkfish</name>
    <name type="synonym">Mugil chanos</name>
    <dbReference type="NCBI Taxonomy" id="29144"/>
    <lineage>
        <taxon>Eukaryota</taxon>
        <taxon>Metazoa</taxon>
        <taxon>Chordata</taxon>
        <taxon>Craniata</taxon>
        <taxon>Vertebrata</taxon>
        <taxon>Euteleostomi</taxon>
        <taxon>Actinopterygii</taxon>
        <taxon>Neopterygii</taxon>
        <taxon>Teleostei</taxon>
        <taxon>Ostariophysi</taxon>
        <taxon>Gonorynchiformes</taxon>
        <taxon>Chanidae</taxon>
        <taxon>Chanos</taxon>
    </lineage>
</organism>
<evidence type="ECO:0000256" key="4">
    <source>
        <dbReference type="ARBA" id="ARBA00022729"/>
    </source>
</evidence>
<evidence type="ECO:0000313" key="9">
    <source>
        <dbReference type="Proteomes" id="UP000504632"/>
    </source>
</evidence>
<keyword evidence="6" id="KW-0340">Growth factor binding</keyword>
<dbReference type="PANTHER" id="PTHR15258:SF1">
    <property type="entry name" value="FIBROBLAST GROWTH FACTOR-BINDING PROTEIN 2"/>
    <property type="match status" value="1"/>
</dbReference>
<dbReference type="OrthoDB" id="8941648at2759"/>
<reference evidence="9" key="1">
    <citation type="submission" date="2024-06" db="UniProtKB">
        <authorList>
            <consortium name="RefSeq"/>
        </authorList>
    </citation>
    <scope>NUCLEOTIDE SEQUENCE [LARGE SCALE GENOMIC DNA]</scope>
</reference>
<evidence type="ECO:0000313" key="10">
    <source>
        <dbReference type="RefSeq" id="XP_030644218.1"/>
    </source>
</evidence>